<dbReference type="AlphaFoldDB" id="A0A523RVF0"/>
<reference evidence="1 2" key="1">
    <citation type="submission" date="2019-03" db="EMBL/GenBank/DDBJ databases">
        <title>Metabolic potential of uncultured bacteria and archaea associated with petroleum seepage in deep-sea sediments.</title>
        <authorList>
            <person name="Dong X."/>
            <person name="Hubert C."/>
        </authorList>
    </citation>
    <scope>NUCLEOTIDE SEQUENCE [LARGE SCALE GENOMIC DNA]</scope>
    <source>
        <strain evidence="1">E44_bin7</strain>
    </source>
</reference>
<dbReference type="InterPro" id="IPR025639">
    <property type="entry name" value="DruA"/>
</dbReference>
<name>A0A523RVF0_UNCAE</name>
<protein>
    <submittedName>
        <fullName evidence="1">DUF4338 domain-containing protein</fullName>
    </submittedName>
</protein>
<organism evidence="1 2">
    <name type="scientific">Aerophobetes bacterium</name>
    <dbReference type="NCBI Taxonomy" id="2030807"/>
    <lineage>
        <taxon>Bacteria</taxon>
        <taxon>Candidatus Aerophobota</taxon>
    </lineage>
</organism>
<proteinExistence type="predicted"/>
<comment type="caution">
    <text evidence="1">The sequence shown here is derived from an EMBL/GenBank/DDBJ whole genome shotgun (WGS) entry which is preliminary data.</text>
</comment>
<dbReference type="Pfam" id="PF14236">
    <property type="entry name" value="DruA"/>
    <property type="match status" value="1"/>
</dbReference>
<feature type="non-terminal residue" evidence="1">
    <location>
        <position position="187"/>
    </location>
</feature>
<gene>
    <name evidence="1" type="ORF">E3J84_04765</name>
</gene>
<accession>A0A523RVF0</accession>
<sequence length="187" mass="22347">MRDKLYIFRGREFSLSEIKIIKKVIEDNQGKSRRDISKKICEVINWRQLNGKLKDAACREVLRRMNEVGIIDLPRLRLNPPQKSRRPKDRWKGIFKERKEPIEGSLSNLEEIELQMVRSSTEKRFWDYLIDKYHYLGYGKPIGKQIKYFVYSQDKLLGCIGFADAVLKLNLRDKWIGWSIEQREKNL</sequence>
<dbReference type="EMBL" id="SOKJ01000266">
    <property type="protein sequence ID" value="TET09770.1"/>
    <property type="molecule type" value="Genomic_DNA"/>
</dbReference>
<evidence type="ECO:0000313" key="1">
    <source>
        <dbReference type="EMBL" id="TET09770.1"/>
    </source>
</evidence>
<dbReference type="Proteomes" id="UP000316360">
    <property type="component" value="Unassembled WGS sequence"/>
</dbReference>
<evidence type="ECO:0000313" key="2">
    <source>
        <dbReference type="Proteomes" id="UP000316360"/>
    </source>
</evidence>